<feature type="region of interest" description="Disordered" evidence="3">
    <location>
        <begin position="1"/>
        <end position="57"/>
    </location>
</feature>
<reference evidence="5" key="1">
    <citation type="journal article" date="2014" name="Nat. Commun.">
        <title>The emerging biofuel crop Camelina sativa retains a highly undifferentiated hexaploid genome structure.</title>
        <authorList>
            <person name="Kagale S."/>
            <person name="Koh C."/>
            <person name="Nixon J."/>
            <person name="Bollina V."/>
            <person name="Clarke W.E."/>
            <person name="Tuteja R."/>
            <person name="Spillane C."/>
            <person name="Robinson S.J."/>
            <person name="Links M.G."/>
            <person name="Clarke C."/>
            <person name="Higgins E.E."/>
            <person name="Huebert T."/>
            <person name="Sharpe A.G."/>
            <person name="Parkin I.A."/>
        </authorList>
    </citation>
    <scope>NUCLEOTIDE SEQUENCE [LARGE SCALE GENOMIC DNA]</scope>
    <source>
        <strain evidence="5">cv. DH55</strain>
    </source>
</reference>
<evidence type="ECO:0000313" key="5">
    <source>
        <dbReference type="Proteomes" id="UP000694864"/>
    </source>
</evidence>
<dbReference type="RefSeq" id="XP_010424211.1">
    <property type="nucleotide sequence ID" value="XM_010425909.1"/>
</dbReference>
<feature type="transmembrane region" description="Helical" evidence="4">
    <location>
        <begin position="99"/>
        <end position="122"/>
    </location>
</feature>
<gene>
    <name evidence="6" type="primary">LOC104709267</name>
</gene>
<evidence type="ECO:0000256" key="2">
    <source>
        <dbReference type="ARBA" id="ARBA00023136"/>
    </source>
</evidence>
<keyword evidence="4" id="KW-0812">Transmembrane</keyword>
<evidence type="ECO:0000256" key="1">
    <source>
        <dbReference type="ARBA" id="ARBA00004370"/>
    </source>
</evidence>
<evidence type="ECO:0000256" key="3">
    <source>
        <dbReference type="SAM" id="MobiDB-lite"/>
    </source>
</evidence>
<proteinExistence type="predicted"/>
<dbReference type="PANTHER" id="PTHR31234">
    <property type="entry name" value="LATE EMBRYOGENESIS ABUNDANT (LEA) HYDROXYPROLINE-RICH GLYCOPROTEIN FAMILY"/>
    <property type="match status" value="1"/>
</dbReference>
<dbReference type="InterPro" id="IPR044839">
    <property type="entry name" value="NDR1-like"/>
</dbReference>
<keyword evidence="2 4" id="KW-0472">Membrane</keyword>
<comment type="subcellular location">
    <subcellularLocation>
        <location evidence="1">Membrane</location>
    </subcellularLocation>
</comment>
<organism evidence="5 6">
    <name type="scientific">Camelina sativa</name>
    <name type="common">False flax</name>
    <name type="synonym">Myagrum sativum</name>
    <dbReference type="NCBI Taxonomy" id="90675"/>
    <lineage>
        <taxon>Eukaryota</taxon>
        <taxon>Viridiplantae</taxon>
        <taxon>Streptophyta</taxon>
        <taxon>Embryophyta</taxon>
        <taxon>Tracheophyta</taxon>
        <taxon>Spermatophyta</taxon>
        <taxon>Magnoliopsida</taxon>
        <taxon>eudicotyledons</taxon>
        <taxon>Gunneridae</taxon>
        <taxon>Pentapetalae</taxon>
        <taxon>rosids</taxon>
        <taxon>malvids</taxon>
        <taxon>Brassicales</taxon>
        <taxon>Brassicaceae</taxon>
        <taxon>Camelineae</taxon>
        <taxon>Camelina</taxon>
    </lineage>
</organism>
<evidence type="ECO:0000256" key="4">
    <source>
        <dbReference type="SAM" id="Phobius"/>
    </source>
</evidence>
<accession>A0ABM0TCJ5</accession>
<keyword evidence="4" id="KW-1133">Transmembrane helix</keyword>
<dbReference type="SUPFAM" id="SSF117070">
    <property type="entry name" value="LEA14-like"/>
    <property type="match status" value="1"/>
</dbReference>
<feature type="compositionally biased region" description="Polar residues" evidence="3">
    <location>
        <begin position="31"/>
        <end position="47"/>
    </location>
</feature>
<keyword evidence="5" id="KW-1185">Reference proteome</keyword>
<name>A0ABM0TCJ5_CAMSA</name>
<dbReference type="GeneID" id="104709267"/>
<reference evidence="6" key="2">
    <citation type="submission" date="2025-08" db="UniProtKB">
        <authorList>
            <consortium name="RefSeq"/>
        </authorList>
    </citation>
    <scope>IDENTIFICATION</scope>
    <source>
        <tissue evidence="6">Leaf</tissue>
    </source>
</reference>
<dbReference type="Proteomes" id="UP000694864">
    <property type="component" value="Chromosome 8"/>
</dbReference>
<evidence type="ECO:0000313" key="6">
    <source>
        <dbReference type="RefSeq" id="XP_010424211.1"/>
    </source>
</evidence>
<protein>
    <submittedName>
        <fullName evidence="6">Uncharacterized protein LOC104709267</fullName>
    </submittedName>
</protein>
<sequence>MTFEKPQELTGENNSDGFLKNKDGHHRTKHPSSIDTNDTSSSYSVDSQKPRLRPPPGTYVIEIRKDEIYRVPPPENAHRYEYLSRQKTNHSPCRRCFCYSLAALLILLLLAALAGGVLFLVYRPKKPQYSVSRVSVTGLNLTTSSPISPVIGVKLRAQNANGKLGLIYALGNEAKVFYDGMELGNGKFTAFKQPANNVTVITTVLKGLSIQLTKTSRKGLTDSQKKGKVPFGFKIKAPVKFKVGAVTTWPMTVTVDCKVTLDKLTGSATVITENCDAVVNYMMS</sequence>
<dbReference type="PANTHER" id="PTHR31234:SF70">
    <property type="entry name" value="LATE EMBRYOGENESIS ABUNDANT PROTEIN LEA-2 SUBGROUP DOMAIN-CONTAINING PROTEIN"/>
    <property type="match status" value="1"/>
</dbReference>